<dbReference type="RefSeq" id="WP_265049317.1">
    <property type="nucleotide sequence ID" value="NZ_CP100390.1"/>
</dbReference>
<reference evidence="6" key="1">
    <citation type="submission" date="2022-06" db="EMBL/GenBank/DDBJ databases">
        <title>Alkalimarinus sp. nov., isolated from gut of a Alitta virens.</title>
        <authorList>
            <person name="Yang A.I."/>
            <person name="Shin N.-R."/>
        </authorList>
    </citation>
    <scope>NUCLEOTIDE SEQUENCE</scope>
    <source>
        <strain evidence="6">A2M4</strain>
    </source>
</reference>
<dbReference type="Proteomes" id="UP001163739">
    <property type="component" value="Chromosome"/>
</dbReference>
<dbReference type="SUPFAM" id="SSF53335">
    <property type="entry name" value="S-adenosyl-L-methionine-dependent methyltransferases"/>
    <property type="match status" value="1"/>
</dbReference>
<evidence type="ECO:0000256" key="2">
    <source>
        <dbReference type="ARBA" id="ARBA00022679"/>
    </source>
</evidence>
<evidence type="ECO:0000256" key="3">
    <source>
        <dbReference type="ARBA" id="ARBA00022691"/>
    </source>
</evidence>
<dbReference type="InterPro" id="IPR002052">
    <property type="entry name" value="DNA_methylase_N6_adenine_CS"/>
</dbReference>
<dbReference type="InterPro" id="IPR007848">
    <property type="entry name" value="Small_mtfrase_dom"/>
</dbReference>
<keyword evidence="6" id="KW-0687">Ribonucleoprotein</keyword>
<feature type="domain" description="Methyltransferase small" evidence="5">
    <location>
        <begin position="159"/>
        <end position="253"/>
    </location>
</feature>
<dbReference type="NCBIfam" id="TIGR00536">
    <property type="entry name" value="hemK_fam"/>
    <property type="match status" value="1"/>
</dbReference>
<evidence type="ECO:0000256" key="4">
    <source>
        <dbReference type="HAMAP-Rule" id="MF_02125"/>
    </source>
</evidence>
<keyword evidence="3 4" id="KW-0949">S-adenosyl-L-methionine</keyword>
<dbReference type="PIRSF" id="PIRSF037167">
    <property type="entry name" value="Mtase_YfcB_prd"/>
    <property type="match status" value="1"/>
</dbReference>
<comment type="catalytic activity">
    <reaction evidence="4">
        <text>L-glutaminyl-[ribosomal protein uL3] + S-adenosyl-L-methionine = N(5)-methyl-L-glutaminyl-[ribosomal protein uL3] + S-adenosyl-L-homocysteine + H(+)</text>
        <dbReference type="Rhea" id="RHEA:45020"/>
        <dbReference type="Rhea" id="RHEA-COMP:11063"/>
        <dbReference type="Rhea" id="RHEA-COMP:11064"/>
        <dbReference type="ChEBI" id="CHEBI:15378"/>
        <dbReference type="ChEBI" id="CHEBI:30011"/>
        <dbReference type="ChEBI" id="CHEBI:57856"/>
        <dbReference type="ChEBI" id="CHEBI:59789"/>
        <dbReference type="ChEBI" id="CHEBI:61891"/>
        <dbReference type="EC" id="2.1.1.298"/>
    </reaction>
</comment>
<dbReference type="GO" id="GO:0005840">
    <property type="term" value="C:ribosome"/>
    <property type="evidence" value="ECO:0007669"/>
    <property type="project" value="UniProtKB-KW"/>
</dbReference>
<dbReference type="PANTHER" id="PTHR47806">
    <property type="entry name" value="50S RIBOSOMAL PROTEIN L3 GLUTAMINE METHYLTRANSFERASE"/>
    <property type="match status" value="1"/>
</dbReference>
<comment type="similarity">
    <text evidence="4">Belongs to the protein N5-glutamine methyltransferase family. PrmB subfamily.</text>
</comment>
<dbReference type="PANTHER" id="PTHR47806:SF1">
    <property type="entry name" value="RIBOSOMAL PROTEIN UL3 GLUTAMINE METHYLTRANSFERASE"/>
    <property type="match status" value="1"/>
</dbReference>
<dbReference type="PROSITE" id="PS00092">
    <property type="entry name" value="N6_MTASE"/>
    <property type="match status" value="1"/>
</dbReference>
<dbReference type="CDD" id="cd02440">
    <property type="entry name" value="AdoMet_MTases"/>
    <property type="match status" value="1"/>
</dbReference>
<keyword evidence="7" id="KW-1185">Reference proteome</keyword>
<protein>
    <recommendedName>
        <fullName evidence="4">Ribosomal protein uL3 glutamine methyltransferase</fullName>
        <shortName evidence="4">uL3 MTase</shortName>
        <ecNumber evidence="4">2.1.1.298</ecNumber>
    </recommendedName>
    <alternativeName>
        <fullName evidence="4">N5-glutamine methyltransferase PrmB</fullName>
    </alternativeName>
</protein>
<keyword evidence="2 4" id="KW-0808">Transferase</keyword>
<accession>A0ABY6N6U0</accession>
<proteinExistence type="inferred from homology"/>
<dbReference type="GO" id="GO:0008168">
    <property type="term" value="F:methyltransferase activity"/>
    <property type="evidence" value="ECO:0007669"/>
    <property type="project" value="UniProtKB-KW"/>
</dbReference>
<dbReference type="GO" id="GO:0032259">
    <property type="term" value="P:methylation"/>
    <property type="evidence" value="ECO:0007669"/>
    <property type="project" value="UniProtKB-KW"/>
</dbReference>
<evidence type="ECO:0000313" key="6">
    <source>
        <dbReference type="EMBL" id="UZE97843.1"/>
    </source>
</evidence>
<dbReference type="InterPro" id="IPR029063">
    <property type="entry name" value="SAM-dependent_MTases_sf"/>
</dbReference>
<organism evidence="6 7">
    <name type="scientific">Alkalimarinus alittae</name>
    <dbReference type="NCBI Taxonomy" id="2961619"/>
    <lineage>
        <taxon>Bacteria</taxon>
        <taxon>Pseudomonadati</taxon>
        <taxon>Pseudomonadota</taxon>
        <taxon>Gammaproteobacteria</taxon>
        <taxon>Alteromonadales</taxon>
        <taxon>Alteromonadaceae</taxon>
        <taxon>Alkalimarinus</taxon>
    </lineage>
</organism>
<evidence type="ECO:0000256" key="1">
    <source>
        <dbReference type="ARBA" id="ARBA00022603"/>
    </source>
</evidence>
<name>A0ABY6N6U0_9ALTE</name>
<comment type="function">
    <text evidence="4">Methylates ribosomal protein uL3 on a specific glutamine residue.</text>
</comment>
<dbReference type="Gene3D" id="3.40.50.150">
    <property type="entry name" value="Vaccinia Virus protein VP39"/>
    <property type="match status" value="1"/>
</dbReference>
<evidence type="ECO:0000259" key="5">
    <source>
        <dbReference type="Pfam" id="PF05175"/>
    </source>
</evidence>
<keyword evidence="1 4" id="KW-0489">Methyltransferase</keyword>
<dbReference type="EMBL" id="CP100390">
    <property type="protein sequence ID" value="UZE97843.1"/>
    <property type="molecule type" value="Genomic_DNA"/>
</dbReference>
<dbReference type="NCBIfam" id="TIGR03533">
    <property type="entry name" value="L3_gln_methyl"/>
    <property type="match status" value="1"/>
</dbReference>
<sequence>MPVENITRQSRNNSPRGTLIIDTCDEQKVETDVLFSDDVTAALETIRDYIRYAMTCFNQANVFYGHGTDNPWDEAVQLILNTVNLPWDMSDVVMESRLTLVERERILSRIKSRVVDRVPSAYLMREAWFMGLPFYVDERVLVPRSPIAELIENGFQPWLQTEDVTDILDLCTGSGCIGIASAMVFPDAHVDLVDLSKDALDVAAINIEKHDLADRVSVIESDVFQHVTKQYQIIVSNPPYVDAKDIAEMPQEFHNEPQMGLAAGEDGLDIVREILSDARQHLTDDGILIVETGNSWEALDAAYPEVPFTWIEFEYGGHGVFIISAAELDHYQEQFA</sequence>
<evidence type="ECO:0000313" key="7">
    <source>
        <dbReference type="Proteomes" id="UP001163739"/>
    </source>
</evidence>
<dbReference type="InterPro" id="IPR017127">
    <property type="entry name" value="Ribosome_uL3_MTase"/>
</dbReference>
<dbReference type="InterPro" id="IPR004556">
    <property type="entry name" value="HemK-like"/>
</dbReference>
<dbReference type="Pfam" id="PF05175">
    <property type="entry name" value="MTS"/>
    <property type="match status" value="1"/>
</dbReference>
<dbReference type="EC" id="2.1.1.298" evidence="4"/>
<keyword evidence="6" id="KW-0689">Ribosomal protein</keyword>
<dbReference type="HAMAP" id="MF_02125">
    <property type="entry name" value="L3_methyltr_PrmB"/>
    <property type="match status" value="1"/>
</dbReference>
<gene>
    <name evidence="4 6" type="primary">prmB</name>
    <name evidence="6" type="ORF">NKI27_08945</name>
</gene>